<evidence type="ECO:0000313" key="2">
    <source>
        <dbReference type="EMBL" id="SHL32181.1"/>
    </source>
</evidence>
<dbReference type="PANTHER" id="PTHR36179:SF2">
    <property type="entry name" value="LUD DOMAIN-CONTAINING PROTEIN"/>
    <property type="match status" value="1"/>
</dbReference>
<dbReference type="Proteomes" id="UP000184386">
    <property type="component" value="Unassembled WGS sequence"/>
</dbReference>
<accession>A0A1M6ZNX9</accession>
<name>A0A1M6ZNX9_9FIRM</name>
<evidence type="ECO:0000313" key="3">
    <source>
        <dbReference type="Proteomes" id="UP000184386"/>
    </source>
</evidence>
<dbReference type="STRING" id="1121322.SAMN02745136_04648"/>
<dbReference type="Gene3D" id="3.40.50.10420">
    <property type="entry name" value="NagB/RpiA/CoA transferase-like"/>
    <property type="match status" value="1"/>
</dbReference>
<feature type="domain" description="LUD" evidence="1">
    <location>
        <begin position="5"/>
        <end position="195"/>
    </location>
</feature>
<dbReference type="Pfam" id="PF02589">
    <property type="entry name" value="LUD_dom"/>
    <property type="match status" value="1"/>
</dbReference>
<dbReference type="OrthoDB" id="9809147at2"/>
<evidence type="ECO:0000259" key="1">
    <source>
        <dbReference type="Pfam" id="PF02589"/>
    </source>
</evidence>
<organism evidence="2 3">
    <name type="scientific">Anaerocolumna jejuensis DSM 15929</name>
    <dbReference type="NCBI Taxonomy" id="1121322"/>
    <lineage>
        <taxon>Bacteria</taxon>
        <taxon>Bacillati</taxon>
        <taxon>Bacillota</taxon>
        <taxon>Clostridia</taxon>
        <taxon>Lachnospirales</taxon>
        <taxon>Lachnospiraceae</taxon>
        <taxon>Anaerocolumna</taxon>
    </lineage>
</organism>
<dbReference type="PANTHER" id="PTHR36179">
    <property type="entry name" value="LUD_DOM DOMAIN-CONTAINING PROTEIN"/>
    <property type="match status" value="1"/>
</dbReference>
<gene>
    <name evidence="2" type="ORF">SAMN02745136_04648</name>
</gene>
<reference evidence="2 3" key="1">
    <citation type="submission" date="2016-11" db="EMBL/GenBank/DDBJ databases">
        <authorList>
            <person name="Jaros S."/>
            <person name="Januszkiewicz K."/>
            <person name="Wedrychowicz H."/>
        </authorList>
    </citation>
    <scope>NUCLEOTIDE SEQUENCE [LARGE SCALE GENOMIC DNA]</scope>
    <source>
        <strain evidence="2 3">DSM 15929</strain>
    </source>
</reference>
<keyword evidence="3" id="KW-1185">Reference proteome</keyword>
<dbReference type="AlphaFoldDB" id="A0A1M6ZNX9"/>
<dbReference type="EMBL" id="FRAC01000029">
    <property type="protein sequence ID" value="SHL32181.1"/>
    <property type="molecule type" value="Genomic_DNA"/>
</dbReference>
<protein>
    <submittedName>
        <fullName evidence="2">Uncharacterized ACR, YkgG family COG1556</fullName>
    </submittedName>
</protein>
<dbReference type="InterPro" id="IPR024185">
    <property type="entry name" value="FTHF_cligase-like_sf"/>
</dbReference>
<dbReference type="RefSeq" id="WP_073279415.1">
    <property type="nucleotide sequence ID" value="NZ_FRAC01000029.1"/>
</dbReference>
<proteinExistence type="predicted"/>
<dbReference type="InterPro" id="IPR003741">
    <property type="entry name" value="LUD_dom"/>
</dbReference>
<sequence>MEFTKLKNSLECLGYIVSEFNHAEEATKYLSNQMSNRTIGIGGSVTVDEMKLYDALVSHNDVYWHMRLPENMSAMEVRKRANLADFYISSVNGIAETGEIINIDNTGNRVSAISFGHDKVYLIIGENKIASSYEEAFDRARNIAAPLNAKRLGVKTPCSIMGDKCYDCKSPQRICRNFSVLWEKPTGSEYEVILIHEKLGY</sequence>